<dbReference type="CDD" id="cd10917">
    <property type="entry name" value="CE4_NodB_like_6s_7s"/>
    <property type="match status" value="1"/>
</dbReference>
<name>A1HTJ0_9FIRM</name>
<evidence type="ECO:0000313" key="3">
    <source>
        <dbReference type="EMBL" id="EAX46667.1"/>
    </source>
</evidence>
<dbReference type="GO" id="GO:0005975">
    <property type="term" value="P:carbohydrate metabolic process"/>
    <property type="evidence" value="ECO:0007669"/>
    <property type="project" value="InterPro"/>
</dbReference>
<keyword evidence="4" id="KW-1185">Reference proteome</keyword>
<protein>
    <submittedName>
        <fullName evidence="3">Polysaccharide deacetylase</fullName>
    </submittedName>
</protein>
<dbReference type="Gene3D" id="3.20.20.370">
    <property type="entry name" value="Glycoside hydrolase/deacetylase"/>
    <property type="match status" value="1"/>
</dbReference>
<dbReference type="AlphaFoldDB" id="A1HTJ0"/>
<feature type="domain" description="NodB homology" evidence="2">
    <location>
        <begin position="42"/>
        <end position="220"/>
    </location>
</feature>
<evidence type="ECO:0000313" key="4">
    <source>
        <dbReference type="Proteomes" id="UP000005139"/>
    </source>
</evidence>
<evidence type="ECO:0000256" key="1">
    <source>
        <dbReference type="SAM" id="SignalP"/>
    </source>
</evidence>
<reference evidence="3 4" key="2">
    <citation type="submission" date="2007-01" db="EMBL/GenBank/DDBJ databases">
        <title>Sequencing of the draft genome and assembly of Thermosinus carboxydivorans Nor1.</title>
        <authorList>
            <consortium name="US DOE Joint Genome Institute (JGI-PGF)"/>
            <person name="Copeland A."/>
            <person name="Lucas S."/>
            <person name="Lapidus A."/>
            <person name="Barry K."/>
            <person name="Glavina del Rio T."/>
            <person name="Dalin E."/>
            <person name="Tice H."/>
            <person name="Bruce D."/>
            <person name="Pitluck S."/>
            <person name="Richardson P."/>
        </authorList>
    </citation>
    <scope>NUCLEOTIDE SEQUENCE [LARGE SCALE GENOMIC DNA]</scope>
    <source>
        <strain evidence="3 4">Nor1</strain>
    </source>
</reference>
<reference evidence="3 4" key="1">
    <citation type="submission" date="2007-01" db="EMBL/GenBank/DDBJ databases">
        <title>Annotation of the draft genome assembly of Thermosinus carboxydivorans Nor1.</title>
        <authorList>
            <consortium name="US DOE Joint Genome Institute (JGI-ORNL)"/>
            <person name="Larimer F."/>
            <person name="Land M."/>
            <person name="Hauser L."/>
        </authorList>
    </citation>
    <scope>NUCLEOTIDE SEQUENCE [LARGE SCALE GENOMIC DNA]</scope>
    <source>
        <strain evidence="3 4">Nor1</strain>
    </source>
</reference>
<sequence>MKYARSLFWSLLVIAGIVSMAMAHDTFLGTAKAITKVPTTHKVTVLTFDDGPHPHTTLQLLAVLKAKQVKATFFVLGSQAEKYPGLLAEIAANGHEIESHGYTHHFLNKLSQGELAKEIEKTEKAIGAVAPKPTLIRPPGGGYNDRVVAELSKRGYTTILWTIDPRDWCAQSADQIIGAVIRKIEPGSIVLLHEGACARYTPEALGVIIDRLQERGYTFITVSELLQYYEIRH</sequence>
<feature type="chain" id="PRO_5039020744" evidence="1">
    <location>
        <begin position="24"/>
        <end position="233"/>
    </location>
</feature>
<evidence type="ECO:0000259" key="2">
    <source>
        <dbReference type="PROSITE" id="PS51677"/>
    </source>
</evidence>
<comment type="caution">
    <text evidence="3">The sequence shown here is derived from an EMBL/GenBank/DDBJ whole genome shotgun (WGS) entry which is preliminary data.</text>
</comment>
<organism evidence="3 4">
    <name type="scientific">Thermosinus carboxydivorans Nor1</name>
    <dbReference type="NCBI Taxonomy" id="401526"/>
    <lineage>
        <taxon>Bacteria</taxon>
        <taxon>Bacillati</taxon>
        <taxon>Bacillota</taxon>
        <taxon>Negativicutes</taxon>
        <taxon>Selenomonadales</taxon>
        <taxon>Sporomusaceae</taxon>
        <taxon>Thermosinus</taxon>
    </lineage>
</organism>
<dbReference type="Proteomes" id="UP000005139">
    <property type="component" value="Unassembled WGS sequence"/>
</dbReference>
<gene>
    <name evidence="3" type="ORF">TcarDRAFT_0133</name>
</gene>
<dbReference type="PANTHER" id="PTHR10587">
    <property type="entry name" value="GLYCOSYL TRANSFERASE-RELATED"/>
    <property type="match status" value="1"/>
</dbReference>
<dbReference type="Pfam" id="PF01522">
    <property type="entry name" value="Polysacc_deac_1"/>
    <property type="match status" value="1"/>
</dbReference>
<proteinExistence type="predicted"/>
<dbReference type="InterPro" id="IPR050248">
    <property type="entry name" value="Polysacc_deacetylase_ArnD"/>
</dbReference>
<keyword evidence="1" id="KW-0732">Signal</keyword>
<dbReference type="RefSeq" id="WP_007290343.1">
    <property type="nucleotide sequence ID" value="NZ_AAWL01000025.1"/>
</dbReference>
<dbReference type="SUPFAM" id="SSF88713">
    <property type="entry name" value="Glycoside hydrolase/deacetylase"/>
    <property type="match status" value="1"/>
</dbReference>
<dbReference type="GO" id="GO:0016810">
    <property type="term" value="F:hydrolase activity, acting on carbon-nitrogen (but not peptide) bonds"/>
    <property type="evidence" value="ECO:0007669"/>
    <property type="project" value="InterPro"/>
</dbReference>
<dbReference type="EMBL" id="AAWL01000025">
    <property type="protein sequence ID" value="EAX46667.1"/>
    <property type="molecule type" value="Genomic_DNA"/>
</dbReference>
<dbReference type="PROSITE" id="PS51677">
    <property type="entry name" value="NODB"/>
    <property type="match status" value="1"/>
</dbReference>
<dbReference type="InterPro" id="IPR011330">
    <property type="entry name" value="Glyco_hydro/deAcase_b/a-brl"/>
</dbReference>
<feature type="signal peptide" evidence="1">
    <location>
        <begin position="1"/>
        <end position="23"/>
    </location>
</feature>
<accession>A1HTJ0</accession>
<dbReference type="InterPro" id="IPR002509">
    <property type="entry name" value="NODB_dom"/>
</dbReference>
<dbReference type="eggNOG" id="COG0726">
    <property type="taxonomic scope" value="Bacteria"/>
</dbReference>